<sequence>MHSPLKLAKRKAFTLCILSRLLPKMGKIIAFSSLLFLACIPQGNAQAIYKKVITDFTFVAFGKSEWVDLDNDDDLDMIFIGQNKQYQGAALVYENVAGTFTLRTTSLPGVSYGTFATADYDKDGDTDILITGNTSLSKLAALYRNDGNFVFQQQQTFTPISSGTVVWFDADNDQDLDIVMAGNDGSNFNDYGTYMYVNTGAGFTRSDNSGLPECLACAIACADANGDGRIDIMMSGVYGTTLHLNNGNLTFAQDTKSTFQKLFNGGVKWGDFDRDGDLDLLSTGLDESNNGVSLIYENKNGNSKESLVSRPDIALKGLGVNGNGGIRWYDYDSDGDLDILLTGRAGGANGAYSQTNRRYANVGNEVFVPTQEPEIDRLDDMSLDAGDFDNDGDPDLSFMGYLFTQPNSSSTPLSGYFKNTSTDAQPKSNTKPQPPLSSTFTEKFFRREIRLQWGLGADAETPLDGLDYNFYLRSDAQKIITPAVNLATGYVLTTNAPNGYGRHGFANNVPEGTLYYAVQAVDGSKAGSVFSAEKSFYHFNGPESVSAEIIDEDDVKLTWLDRSALETNYNLTRSLSATTGFAALATLPQNATTYTDHFAFQHETYYYYRVNAYNAGHASPYDSLVLMIAEPPSNLVAQAVNASRINVSWKDNSQYETSILLERRTTGGQFQLLATLAPDTESYVDTNVTPCTDYQYRVRAVTANGSLLPTTTATAHTNCLPTMANFTLNATEDTPFTFAAADFTTRFSDPDVGDQLKKVAIKTLPTNGRFLLGTTLVTVGQELATAQLSNLRFEPDANYNGTVSFVALAHDGTDYSANTTTVTLVVAPANDPPSFSVVATKQMDEDFPVDAYVTPALESIPYEIGDVINFSLTPATSDFVNIALNPQTGQITFTARKDLFGQVELTLTANDGHAENNVVSKKIIITVRPVNDPPVWSAVSDIEAYVSDVIAPVLITVTDVDNPIGDLRLAGDPTDETIIVSSGISFSTTAGNTYMKLMQKHKAGKSGITLSATDGSLVAFTYFSLTLIPDTVVTAIEHDADDSIVVSPNPFTNSITVTATNPSPTRHDAVLTDLLGRNIVRTTFLDATRLDTDEITPGIYLLEIINDSGVRVQRRVVKR</sequence>
<dbReference type="KEGG" id="chk:D4L85_10350"/>
<evidence type="ECO:0000256" key="2">
    <source>
        <dbReference type="SAM" id="MobiDB-lite"/>
    </source>
</evidence>
<evidence type="ECO:0000313" key="4">
    <source>
        <dbReference type="EMBL" id="AYB30954.1"/>
    </source>
</evidence>
<dbReference type="Gene3D" id="2.60.40.10">
    <property type="entry name" value="Immunoglobulins"/>
    <property type="match status" value="2"/>
</dbReference>
<keyword evidence="5" id="KW-1185">Reference proteome</keyword>
<organism evidence="4 5">
    <name type="scientific">Chryseolinea soli</name>
    <dbReference type="NCBI Taxonomy" id="2321403"/>
    <lineage>
        <taxon>Bacteria</taxon>
        <taxon>Pseudomonadati</taxon>
        <taxon>Bacteroidota</taxon>
        <taxon>Cytophagia</taxon>
        <taxon>Cytophagales</taxon>
        <taxon>Fulvivirgaceae</taxon>
        <taxon>Chryseolinea</taxon>
    </lineage>
</organism>
<dbReference type="NCBIfam" id="TIGR04183">
    <property type="entry name" value="Por_Secre_tail"/>
    <property type="match status" value="1"/>
</dbReference>
<dbReference type="InterPro" id="IPR013517">
    <property type="entry name" value="FG-GAP"/>
</dbReference>
<name>A0A385SJ52_9BACT</name>
<protein>
    <submittedName>
        <fullName evidence="4">T9SS C-terminal target domain-containing protein</fullName>
    </submittedName>
</protein>
<dbReference type="InterPro" id="IPR028994">
    <property type="entry name" value="Integrin_alpha_N"/>
</dbReference>
<dbReference type="InterPro" id="IPR036116">
    <property type="entry name" value="FN3_sf"/>
</dbReference>
<dbReference type="SUPFAM" id="SSF49265">
    <property type="entry name" value="Fibronectin type III"/>
    <property type="match status" value="1"/>
</dbReference>
<dbReference type="CDD" id="cd00063">
    <property type="entry name" value="FN3"/>
    <property type="match status" value="2"/>
</dbReference>
<dbReference type="AlphaFoldDB" id="A0A385SJ52"/>
<dbReference type="SUPFAM" id="SSF69318">
    <property type="entry name" value="Integrin alpha N-terminal domain"/>
    <property type="match status" value="2"/>
</dbReference>
<dbReference type="PROSITE" id="PS50853">
    <property type="entry name" value="FN3"/>
    <property type="match status" value="1"/>
</dbReference>
<dbReference type="Gene3D" id="2.130.10.130">
    <property type="entry name" value="Integrin alpha, N-terminal"/>
    <property type="match status" value="1"/>
</dbReference>
<evidence type="ECO:0000259" key="3">
    <source>
        <dbReference type="PROSITE" id="PS50853"/>
    </source>
</evidence>
<dbReference type="InterPro" id="IPR013783">
    <property type="entry name" value="Ig-like_fold"/>
</dbReference>
<dbReference type="Pfam" id="PF13517">
    <property type="entry name" value="FG-GAP_3"/>
    <property type="match status" value="3"/>
</dbReference>
<proteinExistence type="predicted"/>
<dbReference type="InterPro" id="IPR003961">
    <property type="entry name" value="FN3_dom"/>
</dbReference>
<dbReference type="PANTHER" id="PTHR44103:SF1">
    <property type="entry name" value="PROPROTEIN CONVERTASE P"/>
    <property type="match status" value="1"/>
</dbReference>
<feature type="region of interest" description="Disordered" evidence="2">
    <location>
        <begin position="412"/>
        <end position="438"/>
    </location>
</feature>
<dbReference type="Proteomes" id="UP000266183">
    <property type="component" value="Chromosome"/>
</dbReference>
<gene>
    <name evidence="4" type="ORF">D4L85_10350</name>
</gene>
<keyword evidence="1" id="KW-0732">Signal</keyword>
<dbReference type="InterPro" id="IPR026444">
    <property type="entry name" value="Secre_tail"/>
</dbReference>
<feature type="domain" description="Fibronectin type-III" evidence="3">
    <location>
        <begin position="631"/>
        <end position="722"/>
    </location>
</feature>
<dbReference type="SMART" id="SM00060">
    <property type="entry name" value="FN3"/>
    <property type="match status" value="2"/>
</dbReference>
<accession>A0A385SJ52</accession>
<dbReference type="EMBL" id="CP032382">
    <property type="protein sequence ID" value="AYB30954.1"/>
    <property type="molecule type" value="Genomic_DNA"/>
</dbReference>
<dbReference type="PANTHER" id="PTHR44103">
    <property type="entry name" value="PROPROTEIN CONVERTASE P"/>
    <property type="match status" value="1"/>
</dbReference>
<reference evidence="5" key="1">
    <citation type="submission" date="2018-09" db="EMBL/GenBank/DDBJ databases">
        <title>Chryseolinea sp. KIS68-18 isolated from soil.</title>
        <authorList>
            <person name="Weon H.-Y."/>
            <person name="Kwon S.-W."/>
            <person name="Lee S.A."/>
        </authorList>
    </citation>
    <scope>NUCLEOTIDE SEQUENCE [LARGE SCALE GENOMIC DNA]</scope>
    <source>
        <strain evidence="5">KIS68-18</strain>
    </source>
</reference>
<evidence type="ECO:0000313" key="5">
    <source>
        <dbReference type="Proteomes" id="UP000266183"/>
    </source>
</evidence>
<dbReference type="Pfam" id="PF00041">
    <property type="entry name" value="fn3"/>
    <property type="match status" value="1"/>
</dbReference>
<evidence type="ECO:0000256" key="1">
    <source>
        <dbReference type="ARBA" id="ARBA00022729"/>
    </source>
</evidence>